<dbReference type="PANTHER" id="PTHR43798">
    <property type="entry name" value="MONOACYLGLYCEROL LIPASE"/>
    <property type="match status" value="1"/>
</dbReference>
<feature type="region of interest" description="Disordered" evidence="1">
    <location>
        <begin position="213"/>
        <end position="240"/>
    </location>
</feature>
<dbReference type="Pfam" id="PF00561">
    <property type="entry name" value="Abhydrolase_1"/>
    <property type="match status" value="1"/>
</dbReference>
<dbReference type="PANTHER" id="PTHR43798:SF33">
    <property type="entry name" value="HYDROLASE, PUTATIVE (AFU_ORTHOLOGUE AFUA_2G14860)-RELATED"/>
    <property type="match status" value="1"/>
</dbReference>
<dbReference type="InterPro" id="IPR029058">
    <property type="entry name" value="AB_hydrolase_fold"/>
</dbReference>
<evidence type="ECO:0000313" key="3">
    <source>
        <dbReference type="EMBL" id="MET3643558.1"/>
    </source>
</evidence>
<feature type="compositionally biased region" description="Basic and acidic residues" evidence="1">
    <location>
        <begin position="14"/>
        <end position="33"/>
    </location>
</feature>
<evidence type="ECO:0000256" key="1">
    <source>
        <dbReference type="SAM" id="MobiDB-lite"/>
    </source>
</evidence>
<name>A0ABV2JL07_9STRE</name>
<feature type="domain" description="AB hydrolase-1" evidence="2">
    <location>
        <begin position="76"/>
        <end position="205"/>
    </location>
</feature>
<sequence>MSDQQPKQSMSAKEAADAAKGTAKEPTEEEIKKMAEAQGMVDVTSYKLQKIEEYGQKIEVGGKKMNVYVAGKGTIPLVVFPGLGEISARWSYKNLLDRLGDKYKLNVVEPLGYGLSDQTDSPRTVENTSKEIHTALSKLGLKDYHILAHSMGGMYALQYVNDYRNEVASFIGMDTSTSGIEGDKGGQIANRKQTWVQRIPDVDKHVNEQYFSLGHTVGNNPTLKDEEKRTKKSKKHDWQAVPRRIQSQILPCLRSVEDIKARQEIFPKMKSWEEQHTDLSKNKADASTEVLEGSHLNLTQYELQRTIGFLQKQKRKPSRNWML</sequence>
<protein>
    <submittedName>
        <fullName evidence="3">Pimeloyl-ACP methyl ester carboxylesterase</fullName>
    </submittedName>
</protein>
<feature type="region of interest" description="Disordered" evidence="1">
    <location>
        <begin position="1"/>
        <end position="33"/>
    </location>
</feature>
<dbReference type="SUPFAM" id="SSF53474">
    <property type="entry name" value="alpha/beta-Hydrolases"/>
    <property type="match status" value="1"/>
</dbReference>
<dbReference type="RefSeq" id="WP_354279599.1">
    <property type="nucleotide sequence ID" value="NZ_JBEPMK010000001.1"/>
</dbReference>
<gene>
    <name evidence="3" type="ORF">ABID27_000175</name>
</gene>
<evidence type="ECO:0000313" key="4">
    <source>
        <dbReference type="Proteomes" id="UP001549055"/>
    </source>
</evidence>
<organism evidence="3 4">
    <name type="scientific">Streptococcus gallinaceus</name>
    <dbReference type="NCBI Taxonomy" id="165758"/>
    <lineage>
        <taxon>Bacteria</taxon>
        <taxon>Bacillati</taxon>
        <taxon>Bacillota</taxon>
        <taxon>Bacilli</taxon>
        <taxon>Lactobacillales</taxon>
        <taxon>Streptococcaceae</taxon>
        <taxon>Streptococcus</taxon>
    </lineage>
</organism>
<dbReference type="InterPro" id="IPR000073">
    <property type="entry name" value="AB_hydrolase_1"/>
</dbReference>
<dbReference type="InterPro" id="IPR050266">
    <property type="entry name" value="AB_hydrolase_sf"/>
</dbReference>
<dbReference type="Proteomes" id="UP001549055">
    <property type="component" value="Unassembled WGS sequence"/>
</dbReference>
<accession>A0ABV2JL07</accession>
<reference evidence="3 4" key="1">
    <citation type="submission" date="2024-06" db="EMBL/GenBank/DDBJ databases">
        <title>Genomic Encyclopedia of Type Strains, Phase IV (KMG-IV): sequencing the most valuable type-strain genomes for metagenomic binning, comparative biology and taxonomic classification.</title>
        <authorList>
            <person name="Goeker M."/>
        </authorList>
    </citation>
    <scope>NUCLEOTIDE SEQUENCE [LARGE SCALE GENOMIC DNA]</scope>
    <source>
        <strain evidence="3 4">DSM 15349</strain>
    </source>
</reference>
<evidence type="ECO:0000259" key="2">
    <source>
        <dbReference type="Pfam" id="PF00561"/>
    </source>
</evidence>
<dbReference type="EMBL" id="JBEPMK010000001">
    <property type="protein sequence ID" value="MET3643558.1"/>
    <property type="molecule type" value="Genomic_DNA"/>
</dbReference>
<keyword evidence="4" id="KW-1185">Reference proteome</keyword>
<comment type="caution">
    <text evidence="3">The sequence shown here is derived from an EMBL/GenBank/DDBJ whole genome shotgun (WGS) entry which is preliminary data.</text>
</comment>
<feature type="compositionally biased region" description="Polar residues" evidence="1">
    <location>
        <begin position="1"/>
        <end position="11"/>
    </location>
</feature>
<proteinExistence type="predicted"/>
<dbReference type="Gene3D" id="3.40.50.1820">
    <property type="entry name" value="alpha/beta hydrolase"/>
    <property type="match status" value="1"/>
</dbReference>